<dbReference type="EMBL" id="JAJAGQ010000014">
    <property type="protein sequence ID" value="KAJ8543750.1"/>
    <property type="molecule type" value="Genomic_DNA"/>
</dbReference>
<feature type="compositionally biased region" description="Basic and acidic residues" evidence="1">
    <location>
        <begin position="86"/>
        <end position="119"/>
    </location>
</feature>
<gene>
    <name evidence="3" type="ORF">K7X08_025368</name>
</gene>
<feature type="signal peptide" evidence="2">
    <location>
        <begin position="1"/>
        <end position="19"/>
    </location>
</feature>
<feature type="compositionally biased region" description="Basic and acidic residues" evidence="1">
    <location>
        <begin position="126"/>
        <end position="139"/>
    </location>
</feature>
<evidence type="ECO:0000256" key="2">
    <source>
        <dbReference type="SAM" id="SignalP"/>
    </source>
</evidence>
<keyword evidence="4" id="KW-1185">Reference proteome</keyword>
<dbReference type="OrthoDB" id="690661at2759"/>
<keyword evidence="2" id="KW-0732">Signal</keyword>
<feature type="chain" id="PRO_5040455715" evidence="2">
    <location>
        <begin position="20"/>
        <end position="162"/>
    </location>
</feature>
<evidence type="ECO:0000256" key="1">
    <source>
        <dbReference type="SAM" id="MobiDB-lite"/>
    </source>
</evidence>
<dbReference type="PANTHER" id="PTHR35463:SF10">
    <property type="entry name" value="TRANSMEMBRANE PROTEIN"/>
    <property type="match status" value="1"/>
</dbReference>
<dbReference type="AlphaFoldDB" id="A0A9Q1LUT0"/>
<sequence>MEIVRKLSILVLFCLITISFEIIHTAGDAAHQKNVQDKQKDQSPTQMLEEAYSMFVTSSLSSWDMVKSYINQFQLKYFPPNVDFRSKDDGKANGGAREKIKEATQKTFEKSKETVERSAKSAAEAMEQKVHKTADKIKDTMSAGHETAEEVKDTVSSGHDEL</sequence>
<evidence type="ECO:0000313" key="3">
    <source>
        <dbReference type="EMBL" id="KAJ8543750.1"/>
    </source>
</evidence>
<dbReference type="Proteomes" id="UP001152561">
    <property type="component" value="Unassembled WGS sequence"/>
</dbReference>
<comment type="caution">
    <text evidence="3">The sequence shown here is derived from an EMBL/GenBank/DDBJ whole genome shotgun (WGS) entry which is preliminary data.</text>
</comment>
<name>A0A9Q1LUT0_9SOLA</name>
<reference evidence="4" key="1">
    <citation type="journal article" date="2023" name="Proc. Natl. Acad. Sci. U.S.A.">
        <title>Genomic and structural basis for evolution of tropane alkaloid biosynthesis.</title>
        <authorList>
            <person name="Wanga Y.-J."/>
            <person name="Taina T."/>
            <person name="Yua J.-Y."/>
            <person name="Lia J."/>
            <person name="Xua B."/>
            <person name="Chenc J."/>
            <person name="D'Auriad J.C."/>
            <person name="Huanga J.-P."/>
            <person name="Huanga S.-X."/>
        </authorList>
    </citation>
    <scope>NUCLEOTIDE SEQUENCE [LARGE SCALE GENOMIC DNA]</scope>
    <source>
        <strain evidence="4">cv. KIB-2019</strain>
    </source>
</reference>
<accession>A0A9Q1LUT0</accession>
<feature type="compositionally biased region" description="Basic and acidic residues" evidence="1">
    <location>
        <begin position="146"/>
        <end position="162"/>
    </location>
</feature>
<organism evidence="3 4">
    <name type="scientific">Anisodus acutangulus</name>
    <dbReference type="NCBI Taxonomy" id="402998"/>
    <lineage>
        <taxon>Eukaryota</taxon>
        <taxon>Viridiplantae</taxon>
        <taxon>Streptophyta</taxon>
        <taxon>Embryophyta</taxon>
        <taxon>Tracheophyta</taxon>
        <taxon>Spermatophyta</taxon>
        <taxon>Magnoliopsida</taxon>
        <taxon>eudicotyledons</taxon>
        <taxon>Gunneridae</taxon>
        <taxon>Pentapetalae</taxon>
        <taxon>asterids</taxon>
        <taxon>lamiids</taxon>
        <taxon>Solanales</taxon>
        <taxon>Solanaceae</taxon>
        <taxon>Solanoideae</taxon>
        <taxon>Hyoscyameae</taxon>
        <taxon>Anisodus</taxon>
    </lineage>
</organism>
<feature type="region of interest" description="Disordered" evidence="1">
    <location>
        <begin position="86"/>
        <end position="162"/>
    </location>
</feature>
<evidence type="ECO:0000313" key="4">
    <source>
        <dbReference type="Proteomes" id="UP001152561"/>
    </source>
</evidence>
<proteinExistence type="predicted"/>
<protein>
    <submittedName>
        <fullName evidence="3">Uncharacterized protein</fullName>
    </submittedName>
</protein>
<dbReference type="PANTHER" id="PTHR35463">
    <property type="entry name" value="TRANSMEMBRANE PROTEIN"/>
    <property type="match status" value="1"/>
</dbReference>